<dbReference type="RefSeq" id="WP_053195208.1">
    <property type="nucleotide sequence ID" value="NZ_CP011409.1"/>
</dbReference>
<evidence type="ECO:0000256" key="2">
    <source>
        <dbReference type="SAM" id="MobiDB-lite"/>
    </source>
</evidence>
<reference evidence="6" key="1">
    <citation type="journal article" date="2015" name="Genome Announc.">
        <title>Complete Genome Sequence of Herbaspirillum hiltneri N3 (DSM 17495), Isolated from Surface-Sterilized Wheat Roots.</title>
        <authorList>
            <person name="Guizelini D."/>
            <person name="Saizaki P.M."/>
            <person name="Coimbra N.A."/>
            <person name="Weiss V.A."/>
            <person name="Faoro H."/>
            <person name="Sfeir M.Z."/>
            <person name="Baura V.A."/>
            <person name="Monteiro R.A."/>
            <person name="Chubatsu L.S."/>
            <person name="Souza E.M."/>
            <person name="Cruz L.M."/>
            <person name="Pedrosa F.O."/>
            <person name="Raittz R.T."/>
            <person name="Marchaukoski J.N."/>
            <person name="Steffens M.B."/>
        </authorList>
    </citation>
    <scope>NUCLEOTIDE SEQUENCE [LARGE SCALE GENOMIC DNA]</scope>
    <source>
        <strain evidence="6">N3</strain>
    </source>
</reference>
<keyword evidence="6" id="KW-1185">Reference proteome</keyword>
<keyword evidence="3" id="KW-0472">Membrane</keyword>
<evidence type="ECO:0000256" key="1">
    <source>
        <dbReference type="ARBA" id="ARBA00022553"/>
    </source>
</evidence>
<dbReference type="Gene3D" id="3.30.565.10">
    <property type="entry name" value="Histidine kinase-like ATPase, C-terminal domain"/>
    <property type="match status" value="1"/>
</dbReference>
<evidence type="ECO:0000313" key="5">
    <source>
        <dbReference type="EMBL" id="AKZ61710.1"/>
    </source>
</evidence>
<sequence length="337" mass="38417">MVKTFNFKREAEEAKQEVLGPGLFITLKEEKASLPDIATRSLLFLTAALFIIVCLEMLWLYVMFYVRRVIKVAFRFTLSPLSRENLPTYRGKNEITLLGRIMNLLIRKLRSRGDGLRRSQKRERDKAHSREQHMKSRQRILDAMGHELRSPLQTLMNTTKGDDLRVLERMNRAVEALAEATSIEQGLRNNRVVVARGDLAEYLQKFCINMASTYGLSYHGKTSNVFARYDEINLEQVICHILENAKTYRQVGTLIEIRLSENEDAVTLEIFNQGPHIEDNRLDAIFELGESTGGEGNFGQGLFVAQMYIVFGMKGSIFAENQENGVSFVIGLPKFAA</sequence>
<feature type="domain" description="Histidine kinase" evidence="4">
    <location>
        <begin position="143"/>
        <end position="336"/>
    </location>
</feature>
<evidence type="ECO:0000259" key="4">
    <source>
        <dbReference type="PROSITE" id="PS50109"/>
    </source>
</evidence>
<dbReference type="PANTHER" id="PTHR43547">
    <property type="entry name" value="TWO-COMPONENT HISTIDINE KINASE"/>
    <property type="match status" value="1"/>
</dbReference>
<dbReference type="PROSITE" id="PS50109">
    <property type="entry name" value="HIS_KIN"/>
    <property type="match status" value="1"/>
</dbReference>
<dbReference type="PANTHER" id="PTHR43547:SF2">
    <property type="entry name" value="HYBRID SIGNAL TRANSDUCTION HISTIDINE KINASE C"/>
    <property type="match status" value="1"/>
</dbReference>
<dbReference type="Pfam" id="PF02518">
    <property type="entry name" value="HATPase_c"/>
    <property type="match status" value="1"/>
</dbReference>
<organism evidence="5 6">
    <name type="scientific">Herbaspirillum hiltneri N3</name>
    <dbReference type="NCBI Taxonomy" id="1262470"/>
    <lineage>
        <taxon>Bacteria</taxon>
        <taxon>Pseudomonadati</taxon>
        <taxon>Pseudomonadota</taxon>
        <taxon>Betaproteobacteria</taxon>
        <taxon>Burkholderiales</taxon>
        <taxon>Oxalobacteraceae</taxon>
        <taxon>Herbaspirillum</taxon>
    </lineage>
</organism>
<dbReference type="SUPFAM" id="SSF55874">
    <property type="entry name" value="ATPase domain of HSP90 chaperone/DNA topoisomerase II/histidine kinase"/>
    <property type="match status" value="1"/>
</dbReference>
<dbReference type="EMBL" id="CP011409">
    <property type="protein sequence ID" value="AKZ61710.1"/>
    <property type="molecule type" value="Genomic_DNA"/>
</dbReference>
<dbReference type="SUPFAM" id="SSF47384">
    <property type="entry name" value="Homodimeric domain of signal transducing histidine kinase"/>
    <property type="match status" value="1"/>
</dbReference>
<accession>A0ABN4HRW5</accession>
<feature type="transmembrane region" description="Helical" evidence="3">
    <location>
        <begin position="42"/>
        <end position="66"/>
    </location>
</feature>
<gene>
    <name evidence="5" type="ORF">F506_02620</name>
</gene>
<dbReference type="SMART" id="SM00387">
    <property type="entry name" value="HATPase_c"/>
    <property type="match status" value="1"/>
</dbReference>
<protein>
    <recommendedName>
        <fullName evidence="4">Histidine kinase domain-containing protein</fullName>
    </recommendedName>
</protein>
<evidence type="ECO:0000256" key="3">
    <source>
        <dbReference type="SAM" id="Phobius"/>
    </source>
</evidence>
<dbReference type="InterPro" id="IPR036097">
    <property type="entry name" value="HisK_dim/P_sf"/>
</dbReference>
<dbReference type="InterPro" id="IPR005467">
    <property type="entry name" value="His_kinase_dom"/>
</dbReference>
<feature type="compositionally biased region" description="Basic and acidic residues" evidence="2">
    <location>
        <begin position="115"/>
        <end position="134"/>
    </location>
</feature>
<keyword evidence="3" id="KW-1133">Transmembrane helix</keyword>
<keyword evidence="1" id="KW-0597">Phosphoprotein</keyword>
<feature type="region of interest" description="Disordered" evidence="2">
    <location>
        <begin position="115"/>
        <end position="135"/>
    </location>
</feature>
<dbReference type="InterPro" id="IPR003594">
    <property type="entry name" value="HATPase_dom"/>
</dbReference>
<proteinExistence type="predicted"/>
<dbReference type="InterPro" id="IPR036890">
    <property type="entry name" value="HATPase_C_sf"/>
</dbReference>
<name>A0ABN4HRW5_9BURK</name>
<keyword evidence="3" id="KW-0812">Transmembrane</keyword>
<evidence type="ECO:0000313" key="6">
    <source>
        <dbReference type="Proteomes" id="UP000063429"/>
    </source>
</evidence>
<dbReference type="Proteomes" id="UP000063429">
    <property type="component" value="Chromosome"/>
</dbReference>